<feature type="signal peptide" evidence="1">
    <location>
        <begin position="1"/>
        <end position="22"/>
    </location>
</feature>
<feature type="chain" id="PRO_5011745827" description="DUF930 domain-containing protein" evidence="1">
    <location>
        <begin position="23"/>
        <end position="130"/>
    </location>
</feature>
<gene>
    <name evidence="2" type="ORF">SAMN04488557_3977</name>
</gene>
<sequence>MRSTRSLVLLLILAGSTQTALADASMDRVLKELEPEERAHQVCNLRGLDAVRKGSHLKGVDRVTTTLQKPAIFKNNVVIAKGGAVRAKNHWYFLDFTCAVSADQMKATSFDYKLGGEIPENKWEDFGLWK</sequence>
<dbReference type="STRING" id="51670.SAMN04488557_3977"/>
<dbReference type="Pfam" id="PF06059">
    <property type="entry name" value="DUF930"/>
    <property type="match status" value="1"/>
</dbReference>
<proteinExistence type="predicted"/>
<dbReference type="AlphaFoldDB" id="A0A1I7NWG3"/>
<evidence type="ECO:0008006" key="4">
    <source>
        <dbReference type="Google" id="ProtNLM"/>
    </source>
</evidence>
<dbReference type="InterPro" id="IPR009273">
    <property type="entry name" value="DUF930"/>
</dbReference>
<dbReference type="EMBL" id="FPCH01000005">
    <property type="protein sequence ID" value="SFV38954.1"/>
    <property type="molecule type" value="Genomic_DNA"/>
</dbReference>
<name>A0A1I7NWG3_9HYPH</name>
<protein>
    <recommendedName>
        <fullName evidence="4">DUF930 domain-containing protein</fullName>
    </recommendedName>
</protein>
<keyword evidence="3" id="KW-1185">Reference proteome</keyword>
<evidence type="ECO:0000313" key="2">
    <source>
        <dbReference type="EMBL" id="SFV38954.1"/>
    </source>
</evidence>
<dbReference type="OrthoDB" id="9804158at2"/>
<evidence type="ECO:0000313" key="3">
    <source>
        <dbReference type="Proteomes" id="UP000199423"/>
    </source>
</evidence>
<accession>A0A1I7NWG3</accession>
<evidence type="ECO:0000256" key="1">
    <source>
        <dbReference type="SAM" id="SignalP"/>
    </source>
</evidence>
<keyword evidence="1" id="KW-0732">Signal</keyword>
<reference evidence="3" key="1">
    <citation type="submission" date="2016-10" db="EMBL/GenBank/DDBJ databases">
        <authorList>
            <person name="Varghese N."/>
            <person name="Submissions S."/>
        </authorList>
    </citation>
    <scope>NUCLEOTIDE SEQUENCE [LARGE SCALE GENOMIC DNA]</scope>
    <source>
        <strain evidence="3">DSM 1565</strain>
    </source>
</reference>
<organism evidence="2 3">
    <name type="scientific">Hyphomicrobium facile</name>
    <dbReference type="NCBI Taxonomy" id="51670"/>
    <lineage>
        <taxon>Bacteria</taxon>
        <taxon>Pseudomonadati</taxon>
        <taxon>Pseudomonadota</taxon>
        <taxon>Alphaproteobacteria</taxon>
        <taxon>Hyphomicrobiales</taxon>
        <taxon>Hyphomicrobiaceae</taxon>
        <taxon>Hyphomicrobium</taxon>
    </lineage>
</organism>
<dbReference type="Proteomes" id="UP000199423">
    <property type="component" value="Unassembled WGS sequence"/>
</dbReference>
<dbReference type="RefSeq" id="WP_092869500.1">
    <property type="nucleotide sequence ID" value="NZ_FPCH01000005.1"/>
</dbReference>